<dbReference type="InterPro" id="IPR007271">
    <property type="entry name" value="Nuc_sug_transpt"/>
</dbReference>
<sequence length="771" mass="83587">MLRGLLPLYVTIDTARALLTYALLHSGVKLSPTAISLGSELFKLIVATVAVCRVGKSPSDGGGPLSRVLLPVDRSSTWRTIASYLRYAAPAALFLANNIMYLGGLSIVTPALLQTCVLSKLPLTALLHHLVIKPRRNSAMWISLACLSLGLVLAGSPDALWDTEQRKNIPMRDLIAGPVIGVTIGIVSACSSIWTELVFKDQVPFWTAQFWLYLWGTILAAFASILAQVSASAPSTPPKPDSRSTLLPYLAVVTVAALSGLSVAAILKQKDNLVKLVGSSLCITTLYIGQHVLFPLAEEVEARQIVGIGILTVSTWAYNYHKDHGVPDAPSVRNGSGAVYSALDTKENRAGSDSARLQPAGGASPAASSGILPPTPRRLGICAAIILVLATLPPFLPHSSRSIKRDFKSFFSPRHIYPVKWEELPTPDTQRCVVESFGNNLEIQKHPSLLADWEERIVRSRCPVYPVPDEGLLFHARWFQNATTATQKSHRLATDAFLATQRLKDGHRLIWWYQAQSDADDAATVLGRSFHERYLQPESPFYPHIEARRIDAEALARGTCASALVHQSMGQSVSDDLERTLILSRHGGIWIDNASVLVRDLTPLIRTGPLVPAEDKHASSKTATPPLVIYGPAWSGLGQRILDHACRLLSAETAPTTLREVHIACADDPRCGIRTFPAQWATGPKPQAVCTDGDESGSAKAVSPQLHGIFSWQAQLQRRSDDDPCWAEGSGSALAAVRTRVEEVLATMPLGKGIDLFPGPGYADRAKIRKR</sequence>
<evidence type="ECO:0000313" key="7">
    <source>
        <dbReference type="EMBL" id="KAG0666883.1"/>
    </source>
</evidence>
<keyword evidence="4 6" id="KW-0472">Membrane</keyword>
<evidence type="ECO:0000313" key="8">
    <source>
        <dbReference type="Proteomes" id="UP000777482"/>
    </source>
</evidence>
<evidence type="ECO:0000256" key="3">
    <source>
        <dbReference type="ARBA" id="ARBA00022989"/>
    </source>
</evidence>
<keyword evidence="8" id="KW-1185">Reference proteome</keyword>
<feature type="compositionally biased region" description="Low complexity" evidence="5">
    <location>
        <begin position="359"/>
        <end position="370"/>
    </location>
</feature>
<feature type="transmembrane region" description="Helical" evidence="6">
    <location>
        <begin position="175"/>
        <end position="199"/>
    </location>
</feature>
<comment type="subcellular location">
    <subcellularLocation>
        <location evidence="1">Membrane</location>
        <topology evidence="1">Multi-pass membrane protein</topology>
    </subcellularLocation>
</comment>
<keyword evidence="2 6" id="KW-0812">Transmembrane</keyword>
<feature type="region of interest" description="Disordered" evidence="5">
    <location>
        <begin position="351"/>
        <end position="371"/>
    </location>
</feature>
<organism evidence="7 8">
    <name type="scientific">Rhodotorula mucilaginosa</name>
    <name type="common">Yeast</name>
    <name type="synonym">Rhodotorula rubra</name>
    <dbReference type="NCBI Taxonomy" id="5537"/>
    <lineage>
        <taxon>Eukaryota</taxon>
        <taxon>Fungi</taxon>
        <taxon>Dikarya</taxon>
        <taxon>Basidiomycota</taxon>
        <taxon>Pucciniomycotina</taxon>
        <taxon>Microbotryomycetes</taxon>
        <taxon>Sporidiobolales</taxon>
        <taxon>Sporidiobolaceae</taxon>
        <taxon>Rhodotorula</taxon>
    </lineage>
</organism>
<feature type="transmembrane region" description="Helical" evidence="6">
    <location>
        <begin position="111"/>
        <end position="131"/>
    </location>
</feature>
<dbReference type="Pfam" id="PF04142">
    <property type="entry name" value="Nuc_sug_transp"/>
    <property type="match status" value="1"/>
</dbReference>
<evidence type="ECO:0000256" key="2">
    <source>
        <dbReference type="ARBA" id="ARBA00022692"/>
    </source>
</evidence>
<evidence type="ECO:0000256" key="5">
    <source>
        <dbReference type="SAM" id="MobiDB-lite"/>
    </source>
</evidence>
<dbReference type="OrthoDB" id="409543at2759"/>
<accession>A0A9P7B9U6</accession>
<feature type="transmembrane region" description="Helical" evidence="6">
    <location>
        <begin position="84"/>
        <end position="105"/>
    </location>
</feature>
<evidence type="ECO:0000256" key="4">
    <source>
        <dbReference type="ARBA" id="ARBA00023136"/>
    </source>
</evidence>
<reference evidence="7 8" key="1">
    <citation type="submission" date="2020-11" db="EMBL/GenBank/DDBJ databases">
        <title>Kefir isolates.</title>
        <authorList>
            <person name="Marcisauskas S."/>
            <person name="Kim Y."/>
            <person name="Blasche S."/>
        </authorList>
    </citation>
    <scope>NUCLEOTIDE SEQUENCE [LARGE SCALE GENOMIC DNA]</scope>
    <source>
        <strain evidence="7 8">KR</strain>
    </source>
</reference>
<feature type="transmembrane region" description="Helical" evidence="6">
    <location>
        <begin position="138"/>
        <end position="155"/>
    </location>
</feature>
<keyword evidence="3 6" id="KW-1133">Transmembrane helix</keyword>
<dbReference type="EMBL" id="PUHQ01000003">
    <property type="protein sequence ID" value="KAG0666883.1"/>
    <property type="molecule type" value="Genomic_DNA"/>
</dbReference>
<gene>
    <name evidence="7" type="ORF">C6P46_003593</name>
</gene>
<dbReference type="Proteomes" id="UP000777482">
    <property type="component" value="Unassembled WGS sequence"/>
</dbReference>
<evidence type="ECO:0000256" key="6">
    <source>
        <dbReference type="SAM" id="Phobius"/>
    </source>
</evidence>
<protein>
    <submittedName>
        <fullName evidence="7">Uncharacterized protein</fullName>
    </submittedName>
</protein>
<name>A0A9P7B9U6_RHOMI</name>
<dbReference type="PANTHER" id="PTHR10231">
    <property type="entry name" value="NUCLEOTIDE-SUGAR TRANSMEMBRANE TRANSPORTER"/>
    <property type="match status" value="1"/>
</dbReference>
<feature type="transmembrane region" description="Helical" evidence="6">
    <location>
        <begin position="211"/>
        <end position="231"/>
    </location>
</feature>
<feature type="transmembrane region" description="Helical" evidence="6">
    <location>
        <begin position="246"/>
        <end position="267"/>
    </location>
</feature>
<dbReference type="GO" id="GO:0015165">
    <property type="term" value="F:pyrimidine nucleotide-sugar transmembrane transporter activity"/>
    <property type="evidence" value="ECO:0007669"/>
    <property type="project" value="InterPro"/>
</dbReference>
<evidence type="ECO:0000256" key="1">
    <source>
        <dbReference type="ARBA" id="ARBA00004141"/>
    </source>
</evidence>
<comment type="caution">
    <text evidence="7">The sequence shown here is derived from an EMBL/GenBank/DDBJ whole genome shotgun (WGS) entry which is preliminary data.</text>
</comment>
<proteinExistence type="predicted"/>
<dbReference type="GO" id="GO:0000139">
    <property type="term" value="C:Golgi membrane"/>
    <property type="evidence" value="ECO:0007669"/>
    <property type="project" value="InterPro"/>
</dbReference>
<dbReference type="AlphaFoldDB" id="A0A9P7B9U6"/>